<dbReference type="EMBL" id="PEIB01000009">
    <property type="protein sequence ID" value="RXJ73480.1"/>
    <property type="molecule type" value="Genomic_DNA"/>
</dbReference>
<keyword evidence="3" id="KW-0804">Transcription</keyword>
<name>A0A4Q0YQR0_9GAMM</name>
<keyword evidence="1" id="KW-0805">Transcription regulation</keyword>
<dbReference type="GO" id="GO:0006355">
    <property type="term" value="P:regulation of DNA-templated transcription"/>
    <property type="evidence" value="ECO:0007669"/>
    <property type="project" value="InterPro"/>
</dbReference>
<dbReference type="RefSeq" id="WP_129122083.1">
    <property type="nucleotide sequence ID" value="NZ_PEIB01000009.1"/>
</dbReference>
<keyword evidence="2" id="KW-0238">DNA-binding</keyword>
<dbReference type="OrthoDB" id="5851151at2"/>
<dbReference type="AlphaFoldDB" id="A0A4Q0YQR0"/>
<proteinExistence type="predicted"/>
<dbReference type="Pfam" id="PF00196">
    <property type="entry name" value="GerE"/>
    <property type="match status" value="1"/>
</dbReference>
<dbReference type="SMART" id="SM00421">
    <property type="entry name" value="HTH_LUXR"/>
    <property type="match status" value="1"/>
</dbReference>
<evidence type="ECO:0000313" key="6">
    <source>
        <dbReference type="Proteomes" id="UP000290287"/>
    </source>
</evidence>
<feature type="domain" description="HTH luxR-type" evidence="4">
    <location>
        <begin position="10"/>
        <end position="75"/>
    </location>
</feature>
<dbReference type="InterPro" id="IPR016032">
    <property type="entry name" value="Sig_transdc_resp-reg_C-effctor"/>
</dbReference>
<gene>
    <name evidence="5" type="ORF">CS022_09560</name>
</gene>
<dbReference type="CDD" id="cd06170">
    <property type="entry name" value="LuxR_C_like"/>
    <property type="match status" value="1"/>
</dbReference>
<keyword evidence="6" id="KW-1185">Reference proteome</keyword>
<dbReference type="SUPFAM" id="SSF46894">
    <property type="entry name" value="C-terminal effector domain of the bipartite response regulators"/>
    <property type="match status" value="1"/>
</dbReference>
<comment type="caution">
    <text evidence="5">The sequence shown here is derived from an EMBL/GenBank/DDBJ whole genome shotgun (WGS) entry which is preliminary data.</text>
</comment>
<dbReference type="Proteomes" id="UP000290287">
    <property type="component" value="Unassembled WGS sequence"/>
</dbReference>
<protein>
    <recommendedName>
        <fullName evidence="4">HTH luxR-type domain-containing protein</fullName>
    </recommendedName>
</protein>
<evidence type="ECO:0000256" key="2">
    <source>
        <dbReference type="ARBA" id="ARBA00023125"/>
    </source>
</evidence>
<dbReference type="InterPro" id="IPR036388">
    <property type="entry name" value="WH-like_DNA-bd_sf"/>
</dbReference>
<dbReference type="PROSITE" id="PS50043">
    <property type="entry name" value="HTH_LUXR_2"/>
    <property type="match status" value="1"/>
</dbReference>
<organism evidence="5 6">
    <name type="scientific">Veronia nyctiphanis</name>
    <dbReference type="NCBI Taxonomy" id="1278244"/>
    <lineage>
        <taxon>Bacteria</taxon>
        <taxon>Pseudomonadati</taxon>
        <taxon>Pseudomonadota</taxon>
        <taxon>Gammaproteobacteria</taxon>
        <taxon>Vibrionales</taxon>
        <taxon>Vibrionaceae</taxon>
        <taxon>Veronia</taxon>
    </lineage>
</organism>
<evidence type="ECO:0000256" key="1">
    <source>
        <dbReference type="ARBA" id="ARBA00023015"/>
    </source>
</evidence>
<dbReference type="PANTHER" id="PTHR44688:SF16">
    <property type="entry name" value="DNA-BINDING TRANSCRIPTIONAL ACTIVATOR DEVR_DOSR"/>
    <property type="match status" value="1"/>
</dbReference>
<dbReference type="GO" id="GO:0003677">
    <property type="term" value="F:DNA binding"/>
    <property type="evidence" value="ECO:0007669"/>
    <property type="project" value="UniProtKB-KW"/>
</dbReference>
<dbReference type="PRINTS" id="PR00038">
    <property type="entry name" value="HTHLUXR"/>
</dbReference>
<dbReference type="PANTHER" id="PTHR44688">
    <property type="entry name" value="DNA-BINDING TRANSCRIPTIONAL ACTIVATOR DEVR_DOSR"/>
    <property type="match status" value="1"/>
</dbReference>
<evidence type="ECO:0000313" key="5">
    <source>
        <dbReference type="EMBL" id="RXJ73480.1"/>
    </source>
</evidence>
<sequence length="79" mass="9344">MMMNNMTPRSQAMPITLTERQEQIVHLIIEGKTNKEISRALFISENTVKYHCKLLFERLNVKSRVDIIINHFSIRNMIN</sequence>
<dbReference type="InterPro" id="IPR000792">
    <property type="entry name" value="Tscrpt_reg_LuxR_C"/>
</dbReference>
<dbReference type="Gene3D" id="1.10.10.10">
    <property type="entry name" value="Winged helix-like DNA-binding domain superfamily/Winged helix DNA-binding domain"/>
    <property type="match status" value="1"/>
</dbReference>
<evidence type="ECO:0000256" key="3">
    <source>
        <dbReference type="ARBA" id="ARBA00023163"/>
    </source>
</evidence>
<evidence type="ECO:0000259" key="4">
    <source>
        <dbReference type="PROSITE" id="PS50043"/>
    </source>
</evidence>
<reference evidence="5 6" key="1">
    <citation type="submission" date="2017-10" db="EMBL/GenBank/DDBJ databases">
        <title>Nyctiphanis sp. nov., isolated from the stomach of the euphausiid Nyctiphanes simplex (Hansen, 1911) in the Gulf of California.</title>
        <authorList>
            <person name="Gomez-Gil B."/>
            <person name="Aguilar-Mendez M."/>
            <person name="Lopez-Cortes A."/>
            <person name="Gomez-Gutierrez J."/>
            <person name="Roque A."/>
            <person name="Lang E."/>
            <person name="Gonzalez-Castillo A."/>
        </authorList>
    </citation>
    <scope>NUCLEOTIDE SEQUENCE [LARGE SCALE GENOMIC DNA]</scope>
    <source>
        <strain evidence="5 6">CAIM 600</strain>
    </source>
</reference>
<accession>A0A4Q0YQR0</accession>